<protein>
    <submittedName>
        <fullName evidence="2">Uncharacterized protein</fullName>
    </submittedName>
</protein>
<dbReference type="PANTHER" id="PTHR47481">
    <property type="match status" value="1"/>
</dbReference>
<dbReference type="Proteomes" id="UP000813462">
    <property type="component" value="Unassembled WGS sequence"/>
</dbReference>
<evidence type="ECO:0000256" key="1">
    <source>
        <dbReference type="SAM" id="MobiDB-lite"/>
    </source>
</evidence>
<name>A0A978UKL7_ZIZJJ</name>
<organism evidence="2 3">
    <name type="scientific">Ziziphus jujuba var. spinosa</name>
    <dbReference type="NCBI Taxonomy" id="714518"/>
    <lineage>
        <taxon>Eukaryota</taxon>
        <taxon>Viridiplantae</taxon>
        <taxon>Streptophyta</taxon>
        <taxon>Embryophyta</taxon>
        <taxon>Tracheophyta</taxon>
        <taxon>Spermatophyta</taxon>
        <taxon>Magnoliopsida</taxon>
        <taxon>eudicotyledons</taxon>
        <taxon>Gunneridae</taxon>
        <taxon>Pentapetalae</taxon>
        <taxon>rosids</taxon>
        <taxon>fabids</taxon>
        <taxon>Rosales</taxon>
        <taxon>Rhamnaceae</taxon>
        <taxon>Paliureae</taxon>
        <taxon>Ziziphus</taxon>
    </lineage>
</organism>
<feature type="compositionally biased region" description="Low complexity" evidence="1">
    <location>
        <begin position="164"/>
        <end position="176"/>
    </location>
</feature>
<accession>A0A978UKL7</accession>
<evidence type="ECO:0000313" key="2">
    <source>
        <dbReference type="EMBL" id="KAH7515369.1"/>
    </source>
</evidence>
<gene>
    <name evidence="2" type="ORF">FEM48_Zijuj10G0019200</name>
</gene>
<reference evidence="2" key="1">
    <citation type="journal article" date="2021" name="Front. Plant Sci.">
        <title>Chromosome-Scale Genome Assembly for Chinese Sour Jujube and Insights Into Its Genome Evolution and Domestication Signature.</title>
        <authorList>
            <person name="Shen L.-Y."/>
            <person name="Luo H."/>
            <person name="Wang X.-L."/>
            <person name="Wang X.-M."/>
            <person name="Qiu X.-J."/>
            <person name="Liu H."/>
            <person name="Zhou S.-S."/>
            <person name="Jia K.-H."/>
            <person name="Nie S."/>
            <person name="Bao Y.-T."/>
            <person name="Zhang R.-G."/>
            <person name="Yun Q.-Z."/>
            <person name="Chai Y.-H."/>
            <person name="Lu J.-Y."/>
            <person name="Li Y."/>
            <person name="Zhao S.-W."/>
            <person name="Mao J.-F."/>
            <person name="Jia S.-G."/>
            <person name="Mao Y.-M."/>
        </authorList>
    </citation>
    <scope>NUCLEOTIDE SEQUENCE</scope>
    <source>
        <strain evidence="2">AT0</strain>
        <tissue evidence="2">Leaf</tissue>
    </source>
</reference>
<dbReference type="AlphaFoldDB" id="A0A978UKL7"/>
<dbReference type="EMBL" id="JAEACU010000010">
    <property type="protein sequence ID" value="KAH7515369.1"/>
    <property type="molecule type" value="Genomic_DNA"/>
</dbReference>
<sequence>MPSTWSSGVVIPIDPFDGIPSLVQFTWKIDLQLVLKANLLRGKLAMWAVGEASITSSLFHCQRPYDNHIHRHAYDLILQSCHGIADSLALAGEPLGKDELTFHVLNGLGPDFKEISAAIRARDSSITFAELHDKLADYEAFLKQNCPSTISPITVNYVHRSGKSSFSQRPSSPLSLKASFPHTSPSNKGNYRSGSRIICQFCDLSGHGARTYRKLLAAAPWLSSVSPIPWKPNSTMSSGSSVLEMKLKDQMKRTEFYEVTQDERWVVLAYLQCLCASCQIPEAFLSDGLLLFSWLSLEPKIALKVKIECETVGTMEVEFILNPL</sequence>
<proteinExistence type="predicted"/>
<evidence type="ECO:0000313" key="3">
    <source>
        <dbReference type="Proteomes" id="UP000813462"/>
    </source>
</evidence>
<feature type="region of interest" description="Disordered" evidence="1">
    <location>
        <begin position="164"/>
        <end position="189"/>
    </location>
</feature>
<dbReference type="PANTHER" id="PTHR47481:SF9">
    <property type="entry name" value="RETROTRANSPOSON GAG DOMAIN-CONTAINING PROTEIN"/>
    <property type="match status" value="1"/>
</dbReference>
<comment type="caution">
    <text evidence="2">The sequence shown here is derived from an EMBL/GenBank/DDBJ whole genome shotgun (WGS) entry which is preliminary data.</text>
</comment>